<protein>
    <submittedName>
        <fullName evidence="2">Cupin domain-containing protein</fullName>
    </submittedName>
</protein>
<reference evidence="2 3" key="1">
    <citation type="submission" date="2016-11" db="EMBL/GenBank/DDBJ databases">
        <authorList>
            <person name="Jaros S."/>
            <person name="Januszkiewicz K."/>
            <person name="Wedrychowicz H."/>
        </authorList>
    </citation>
    <scope>NUCLEOTIDE SEQUENCE [LARGE SCALE GENOMIC DNA]</scope>
    <source>
        <strain evidence="2 3">DSM 10068</strain>
    </source>
</reference>
<dbReference type="EMBL" id="FQXV01000002">
    <property type="protein sequence ID" value="SHH73522.1"/>
    <property type="molecule type" value="Genomic_DNA"/>
</dbReference>
<feature type="domain" description="Cupin type-2" evidence="1">
    <location>
        <begin position="43"/>
        <end position="114"/>
    </location>
</feature>
<dbReference type="InterPro" id="IPR013096">
    <property type="entry name" value="Cupin_2"/>
</dbReference>
<accession>A0A1M5VE27</accession>
<dbReference type="Pfam" id="PF07883">
    <property type="entry name" value="Cupin_2"/>
    <property type="match status" value="1"/>
</dbReference>
<evidence type="ECO:0000313" key="3">
    <source>
        <dbReference type="Proteomes" id="UP000183995"/>
    </source>
</evidence>
<proteinExistence type="predicted"/>
<dbReference type="Proteomes" id="UP000183995">
    <property type="component" value="Unassembled WGS sequence"/>
</dbReference>
<gene>
    <name evidence="2" type="ORF">SAMN02745823_00785</name>
</gene>
<dbReference type="SUPFAM" id="SSF51182">
    <property type="entry name" value="RmlC-like cupins"/>
    <property type="match status" value="1"/>
</dbReference>
<dbReference type="InterPro" id="IPR011051">
    <property type="entry name" value="RmlC_Cupin_sf"/>
</dbReference>
<dbReference type="RefSeq" id="WP_073076356.1">
    <property type="nucleotide sequence ID" value="NZ_FQXV01000002.1"/>
</dbReference>
<dbReference type="STRING" id="1123282.SAMN02745823_00785"/>
<evidence type="ECO:0000259" key="1">
    <source>
        <dbReference type="Pfam" id="PF07883"/>
    </source>
</evidence>
<dbReference type="InterPro" id="IPR014710">
    <property type="entry name" value="RmlC-like_jellyroll"/>
</dbReference>
<dbReference type="Gene3D" id="2.60.120.10">
    <property type="entry name" value="Jelly Rolls"/>
    <property type="match status" value="1"/>
</dbReference>
<keyword evidence="3" id="KW-1185">Reference proteome</keyword>
<evidence type="ECO:0000313" key="2">
    <source>
        <dbReference type="EMBL" id="SHH73522.1"/>
    </source>
</evidence>
<sequence>MSYKITRKNEAYTYEAPGHFDVRTTRLHDAKDVNQGGITMGLSHFLPGGGCNYGANAKETVYYIVEGQMYLESEVGTPDEIKTTLYAGDSYHCGPNTKKSVLNTGTTSCQMLVVLITPPQE</sequence>
<organism evidence="2 3">
    <name type="scientific">Sporobacter termitidis DSM 10068</name>
    <dbReference type="NCBI Taxonomy" id="1123282"/>
    <lineage>
        <taxon>Bacteria</taxon>
        <taxon>Bacillati</taxon>
        <taxon>Bacillota</taxon>
        <taxon>Clostridia</taxon>
        <taxon>Eubacteriales</taxon>
        <taxon>Oscillospiraceae</taxon>
        <taxon>Sporobacter</taxon>
    </lineage>
</organism>
<dbReference type="OrthoDB" id="2886949at2"/>
<name>A0A1M5VE27_9FIRM</name>
<dbReference type="AlphaFoldDB" id="A0A1M5VE27"/>